<evidence type="ECO:0000256" key="1">
    <source>
        <dbReference type="SAM" id="MobiDB-lite"/>
    </source>
</evidence>
<feature type="region of interest" description="Disordered" evidence="1">
    <location>
        <begin position="1"/>
        <end position="29"/>
    </location>
</feature>
<reference evidence="2 3" key="1">
    <citation type="submission" date="2015-07" db="EMBL/GenBank/DDBJ databases">
        <title>Emmonsia species relationships and genome sequence.</title>
        <authorList>
            <person name="Cuomo C.A."/>
            <person name="Schwartz I.S."/>
            <person name="Kenyon C."/>
            <person name="de Hoog G.S."/>
            <person name="Govender N.P."/>
            <person name="Botha A."/>
            <person name="Moreno L."/>
            <person name="de Vries M."/>
            <person name="Munoz J.F."/>
            <person name="Stielow J.B."/>
        </authorList>
    </citation>
    <scope>NUCLEOTIDE SEQUENCE [LARGE SCALE GENOMIC DNA]</scope>
    <source>
        <strain evidence="2 3">CBS 136260</strain>
    </source>
</reference>
<comment type="caution">
    <text evidence="2">The sequence shown here is derived from an EMBL/GenBank/DDBJ whole genome shotgun (WGS) entry which is preliminary data.</text>
</comment>
<keyword evidence="3" id="KW-1185">Reference proteome</keyword>
<evidence type="ECO:0000313" key="2">
    <source>
        <dbReference type="EMBL" id="OAX85184.1"/>
    </source>
</evidence>
<dbReference type="Proteomes" id="UP000091918">
    <property type="component" value="Unassembled WGS sequence"/>
</dbReference>
<evidence type="ECO:0000313" key="3">
    <source>
        <dbReference type="Proteomes" id="UP000091918"/>
    </source>
</evidence>
<name>A0A1B7P829_9EURO</name>
<dbReference type="EMBL" id="LGUA01000023">
    <property type="protein sequence ID" value="OAX85184.1"/>
    <property type="molecule type" value="Genomic_DNA"/>
</dbReference>
<gene>
    <name evidence="2" type="ORF">ACJ72_00451</name>
</gene>
<protein>
    <submittedName>
        <fullName evidence="2">Uncharacterized protein</fullName>
    </submittedName>
</protein>
<dbReference type="AlphaFoldDB" id="A0A1B7P829"/>
<feature type="compositionally biased region" description="Basic and acidic residues" evidence="1">
    <location>
        <begin position="1"/>
        <end position="11"/>
    </location>
</feature>
<organism evidence="2 3">
    <name type="scientific">Emergomyces africanus</name>
    <dbReference type="NCBI Taxonomy" id="1955775"/>
    <lineage>
        <taxon>Eukaryota</taxon>
        <taxon>Fungi</taxon>
        <taxon>Dikarya</taxon>
        <taxon>Ascomycota</taxon>
        <taxon>Pezizomycotina</taxon>
        <taxon>Eurotiomycetes</taxon>
        <taxon>Eurotiomycetidae</taxon>
        <taxon>Onygenales</taxon>
        <taxon>Ajellomycetaceae</taxon>
        <taxon>Emergomyces</taxon>
    </lineage>
</organism>
<sequence length="67" mass="7620">MFFRSRDREPEWPPDNTIDLEDCTDDIQPLSENQGGDVQLALVTPNYAIIAHLGASDMRPMDDLLYP</sequence>
<accession>A0A1B7P829</accession>
<proteinExistence type="predicted"/>